<dbReference type="STRING" id="651661.SAMN05660293_05232"/>
<evidence type="ECO:0000313" key="2">
    <source>
        <dbReference type="Proteomes" id="UP000190897"/>
    </source>
</evidence>
<dbReference type="RefSeq" id="WP_082217666.1">
    <property type="nucleotide sequence ID" value="NZ_FUZA01000010.1"/>
</dbReference>
<protein>
    <submittedName>
        <fullName evidence="1">DKNYY family protein</fullName>
    </submittedName>
</protein>
<organism evidence="1 2">
    <name type="scientific">Dyadobacter psychrophilus</name>
    <dbReference type="NCBI Taxonomy" id="651661"/>
    <lineage>
        <taxon>Bacteria</taxon>
        <taxon>Pseudomonadati</taxon>
        <taxon>Bacteroidota</taxon>
        <taxon>Cytophagia</taxon>
        <taxon>Cytophagales</taxon>
        <taxon>Spirosomataceae</taxon>
        <taxon>Dyadobacter</taxon>
    </lineage>
</organism>
<dbReference type="AlphaFoldDB" id="A0A1T5HBA6"/>
<keyword evidence="2" id="KW-1185">Reference proteome</keyword>
<dbReference type="InterPro" id="IPR027375">
    <property type="entry name" value="DKNYY"/>
</dbReference>
<dbReference type="OrthoDB" id="1318779at2"/>
<evidence type="ECO:0000313" key="1">
    <source>
        <dbReference type="EMBL" id="SKC17995.1"/>
    </source>
</evidence>
<accession>A0A1T5HBA6</accession>
<dbReference type="EMBL" id="FUZA01000010">
    <property type="protein sequence ID" value="SKC17995.1"/>
    <property type="molecule type" value="Genomic_DNA"/>
</dbReference>
<proteinExistence type="predicted"/>
<reference evidence="2" key="1">
    <citation type="submission" date="2017-02" db="EMBL/GenBank/DDBJ databases">
        <authorList>
            <person name="Varghese N."/>
            <person name="Submissions S."/>
        </authorList>
    </citation>
    <scope>NUCLEOTIDE SEQUENCE [LARGE SCALE GENOMIC DNA]</scope>
    <source>
        <strain evidence="2">DSM 22270</strain>
    </source>
</reference>
<name>A0A1T5HBA6_9BACT</name>
<dbReference type="Pfam" id="PF13644">
    <property type="entry name" value="DKNYY"/>
    <property type="match status" value="1"/>
</dbReference>
<dbReference type="Proteomes" id="UP000190897">
    <property type="component" value="Unassembled WGS sequence"/>
</dbReference>
<sequence length="250" mass="28559">MINISALASRLTNNASFRNVLSSEPGYHVRKNKVYYCGSLVSPTFELVAGADVKSFQTLQNNFSKLPSIRQYAIDERFVYYKGKPISGADPSSFVVLGYSWGKDCNHIYTAYKIVSNDPDHFVKIDRHLSKDSKCIYYADRVISYDAPHFQLLAKVDGFTYFKDKQSIFVNGVRFNEPDVRSFEPLRHGYSKDAGHVYLLGPASFKIVEGADPESFLVINQYYSLDQNHVYWRGARFIDCEPSIYEALNF</sequence>
<gene>
    <name evidence="1" type="ORF">SAMN05660293_05232</name>
</gene>